<evidence type="ECO:0000259" key="2">
    <source>
        <dbReference type="PROSITE" id="PS51471"/>
    </source>
</evidence>
<keyword evidence="1" id="KW-0560">Oxidoreductase</keyword>
<dbReference type="InterPro" id="IPR026992">
    <property type="entry name" value="DIOX_N"/>
</dbReference>
<dbReference type="OrthoDB" id="406156at2759"/>
<organism evidence="3 4">
    <name type="scientific">Collybia nuda</name>
    <dbReference type="NCBI Taxonomy" id="64659"/>
    <lineage>
        <taxon>Eukaryota</taxon>
        <taxon>Fungi</taxon>
        <taxon>Dikarya</taxon>
        <taxon>Basidiomycota</taxon>
        <taxon>Agaricomycotina</taxon>
        <taxon>Agaricomycetes</taxon>
        <taxon>Agaricomycetidae</taxon>
        <taxon>Agaricales</taxon>
        <taxon>Tricholomatineae</taxon>
        <taxon>Clitocybaceae</taxon>
        <taxon>Collybia</taxon>
    </lineage>
</organism>
<dbReference type="GO" id="GO:0046872">
    <property type="term" value="F:metal ion binding"/>
    <property type="evidence" value="ECO:0007669"/>
    <property type="project" value="UniProtKB-KW"/>
</dbReference>
<accession>A0A9P5XX26</accession>
<protein>
    <submittedName>
        <fullName evidence="3">2OG-Fe-II oxygenase family oxidoreductase</fullName>
    </submittedName>
</protein>
<dbReference type="AlphaFoldDB" id="A0A9P5XX26"/>
<proteinExistence type="inferred from homology"/>
<dbReference type="PROSITE" id="PS51471">
    <property type="entry name" value="FE2OG_OXY"/>
    <property type="match status" value="1"/>
</dbReference>
<comment type="caution">
    <text evidence="3">The sequence shown here is derived from an EMBL/GenBank/DDBJ whole genome shotgun (WGS) entry which is preliminary data.</text>
</comment>
<dbReference type="EMBL" id="MU150348">
    <property type="protein sequence ID" value="KAF9458157.1"/>
    <property type="molecule type" value="Genomic_DNA"/>
</dbReference>
<evidence type="ECO:0000313" key="4">
    <source>
        <dbReference type="Proteomes" id="UP000807353"/>
    </source>
</evidence>
<keyword evidence="1" id="KW-0408">Iron</keyword>
<evidence type="ECO:0000256" key="1">
    <source>
        <dbReference type="RuleBase" id="RU003682"/>
    </source>
</evidence>
<dbReference type="InterPro" id="IPR005123">
    <property type="entry name" value="Oxoglu/Fe-dep_dioxygenase_dom"/>
</dbReference>
<evidence type="ECO:0000313" key="3">
    <source>
        <dbReference type="EMBL" id="KAF9458157.1"/>
    </source>
</evidence>
<dbReference type="InterPro" id="IPR044861">
    <property type="entry name" value="IPNS-like_FE2OG_OXY"/>
</dbReference>
<feature type="domain" description="Fe2OG dioxygenase" evidence="2">
    <location>
        <begin position="184"/>
        <end position="289"/>
    </location>
</feature>
<gene>
    <name evidence="3" type="ORF">BDZ94DRAFT_1226776</name>
</gene>
<dbReference type="Pfam" id="PF03171">
    <property type="entry name" value="2OG-FeII_Oxy"/>
    <property type="match status" value="1"/>
</dbReference>
<comment type="similarity">
    <text evidence="1">Belongs to the iron/ascorbate-dependent oxidoreductase family.</text>
</comment>
<dbReference type="PANTHER" id="PTHR47990">
    <property type="entry name" value="2-OXOGLUTARATE (2OG) AND FE(II)-DEPENDENT OXYGENASE SUPERFAMILY PROTEIN-RELATED"/>
    <property type="match status" value="1"/>
</dbReference>
<dbReference type="SUPFAM" id="SSF51197">
    <property type="entry name" value="Clavaminate synthase-like"/>
    <property type="match status" value="1"/>
</dbReference>
<name>A0A9P5XX26_9AGAR</name>
<sequence length="340" mass="38598">MPIKTTVETLPPFPGGGDVDIAPLETIDLARLLVRDPAEVTKLLKACIKHGFFYLDLQTSDVGRKIMKDEQEVLRFMETYFAQSLEKKMLDDRQSFLHGFKPVGTFTGAKSDYKDCYETLKVARAEMLEKSRKLPEDVKRAIELFESFMTGSHSINFTLLECLSDALGLIGANRFEESHRDGQETNTCLVMLHYPKSEGDQNLGHNKHTDIGSITLLFSEQWGLQVFAPETQTWKFIQPRPHGHATINVGDSLRFLSGKKLNSCVHRVIPPTGDSQLEDRYSIAYFLRPENDIRYEDADGKKVSAAQWHDDKYIMFGTEYDKQERSTMLTGGMEMILGKA</sequence>
<dbReference type="InterPro" id="IPR050231">
    <property type="entry name" value="Iron_ascorbate_oxido_reductase"/>
</dbReference>
<dbReference type="InterPro" id="IPR027443">
    <property type="entry name" value="IPNS-like_sf"/>
</dbReference>
<dbReference type="GO" id="GO:0016491">
    <property type="term" value="F:oxidoreductase activity"/>
    <property type="evidence" value="ECO:0007669"/>
    <property type="project" value="UniProtKB-KW"/>
</dbReference>
<reference evidence="3" key="1">
    <citation type="submission" date="2020-11" db="EMBL/GenBank/DDBJ databases">
        <authorList>
            <consortium name="DOE Joint Genome Institute"/>
            <person name="Ahrendt S."/>
            <person name="Riley R."/>
            <person name="Andreopoulos W."/>
            <person name="Labutti K."/>
            <person name="Pangilinan J."/>
            <person name="Ruiz-Duenas F.J."/>
            <person name="Barrasa J.M."/>
            <person name="Sanchez-Garcia M."/>
            <person name="Camarero S."/>
            <person name="Miyauchi S."/>
            <person name="Serrano A."/>
            <person name="Linde D."/>
            <person name="Babiker R."/>
            <person name="Drula E."/>
            <person name="Ayuso-Fernandez I."/>
            <person name="Pacheco R."/>
            <person name="Padilla G."/>
            <person name="Ferreira P."/>
            <person name="Barriuso J."/>
            <person name="Kellner H."/>
            <person name="Castanera R."/>
            <person name="Alfaro M."/>
            <person name="Ramirez L."/>
            <person name="Pisabarro A.G."/>
            <person name="Kuo A."/>
            <person name="Tritt A."/>
            <person name="Lipzen A."/>
            <person name="He G."/>
            <person name="Yan M."/>
            <person name="Ng V."/>
            <person name="Cullen D."/>
            <person name="Martin F."/>
            <person name="Rosso M.-N."/>
            <person name="Henrissat B."/>
            <person name="Hibbett D."/>
            <person name="Martinez A.T."/>
            <person name="Grigoriev I.V."/>
        </authorList>
    </citation>
    <scope>NUCLEOTIDE SEQUENCE</scope>
    <source>
        <strain evidence="3">CBS 247.69</strain>
    </source>
</reference>
<dbReference type="Proteomes" id="UP000807353">
    <property type="component" value="Unassembled WGS sequence"/>
</dbReference>
<keyword evidence="1" id="KW-0479">Metal-binding</keyword>
<dbReference type="Gene3D" id="2.60.120.330">
    <property type="entry name" value="B-lactam Antibiotic, Isopenicillin N Synthase, Chain"/>
    <property type="match status" value="1"/>
</dbReference>
<keyword evidence="4" id="KW-1185">Reference proteome</keyword>
<dbReference type="Pfam" id="PF14226">
    <property type="entry name" value="DIOX_N"/>
    <property type="match status" value="1"/>
</dbReference>